<protein>
    <submittedName>
        <fullName evidence="7">Aminotransferase</fullName>
        <ecNumber evidence="7">2.6.1.-</ecNumber>
    </submittedName>
</protein>
<keyword evidence="3 7" id="KW-0032">Aminotransferase</keyword>
<dbReference type="Gene3D" id="3.90.1150.10">
    <property type="entry name" value="Aspartate Aminotransferase, domain 1"/>
    <property type="match status" value="1"/>
</dbReference>
<dbReference type="FunFam" id="3.40.640.10:FF:000014">
    <property type="entry name" value="Adenosylmethionine-8-amino-7-oxononanoate aminotransferase, probable"/>
    <property type="match status" value="1"/>
</dbReference>
<reference evidence="7 8" key="1">
    <citation type="submission" date="2006-03" db="EMBL/GenBank/DDBJ databases">
        <title>Complete sequence of chromosome of Nitrobacter hamburgensis X14.</title>
        <authorList>
            <consortium name="US DOE Joint Genome Institute"/>
            <person name="Copeland A."/>
            <person name="Lucas S."/>
            <person name="Lapidus A."/>
            <person name="Barry K."/>
            <person name="Detter J.C."/>
            <person name="Glavina del Rio T."/>
            <person name="Hammon N."/>
            <person name="Israni S."/>
            <person name="Dalin E."/>
            <person name="Tice H."/>
            <person name="Pitluck S."/>
            <person name="Chain P."/>
            <person name="Malfatti S."/>
            <person name="Shin M."/>
            <person name="Vergez L."/>
            <person name="Schmutz J."/>
            <person name="Larimer F."/>
            <person name="Land M."/>
            <person name="Hauser L."/>
            <person name="Kyrpides N."/>
            <person name="Ivanova N."/>
            <person name="Ward B."/>
            <person name="Arp D."/>
            <person name="Klotz M."/>
            <person name="Stein L."/>
            <person name="O'Mullan G."/>
            <person name="Starkenburg S."/>
            <person name="Sayavedra L."/>
            <person name="Poret-Peterson A.T."/>
            <person name="Gentry M.E."/>
            <person name="Bruce D."/>
            <person name="Richardson P."/>
        </authorList>
    </citation>
    <scope>NUCLEOTIDE SEQUENCE [LARGE SCALE GENOMIC DNA]</scope>
    <source>
        <strain evidence="8">DSM 10229 / NCIMB 13809 / X14</strain>
    </source>
</reference>
<dbReference type="PANTHER" id="PTHR43094:SF1">
    <property type="entry name" value="AMINOTRANSFERASE CLASS-III"/>
    <property type="match status" value="1"/>
</dbReference>
<comment type="similarity">
    <text evidence="2 6">Belongs to the class-III pyridoxal-phosphate-dependent aminotransferase family.</text>
</comment>
<name>Q1QIQ5_NITHX</name>
<dbReference type="AlphaFoldDB" id="Q1QIQ5"/>
<dbReference type="GO" id="GO:0030170">
    <property type="term" value="F:pyridoxal phosphate binding"/>
    <property type="evidence" value="ECO:0007669"/>
    <property type="project" value="InterPro"/>
</dbReference>
<dbReference type="OrthoDB" id="9801834at2"/>
<evidence type="ECO:0000256" key="3">
    <source>
        <dbReference type="ARBA" id="ARBA00022576"/>
    </source>
</evidence>
<evidence type="ECO:0000256" key="6">
    <source>
        <dbReference type="RuleBase" id="RU003560"/>
    </source>
</evidence>
<dbReference type="KEGG" id="nha:Nham_3157"/>
<accession>Q1QIQ5</accession>
<dbReference type="Pfam" id="PF00202">
    <property type="entry name" value="Aminotran_3"/>
    <property type="match status" value="1"/>
</dbReference>
<dbReference type="GO" id="GO:0008483">
    <property type="term" value="F:transaminase activity"/>
    <property type="evidence" value="ECO:0007669"/>
    <property type="project" value="UniProtKB-KW"/>
</dbReference>
<evidence type="ECO:0000256" key="4">
    <source>
        <dbReference type="ARBA" id="ARBA00022679"/>
    </source>
</evidence>
<dbReference type="CDD" id="cd00610">
    <property type="entry name" value="OAT_like"/>
    <property type="match status" value="1"/>
</dbReference>
<evidence type="ECO:0000313" key="8">
    <source>
        <dbReference type="Proteomes" id="UP000001953"/>
    </source>
</evidence>
<proteinExistence type="inferred from homology"/>
<dbReference type="HOGENOM" id="CLU_016922_4_3_5"/>
<dbReference type="InterPro" id="IPR015424">
    <property type="entry name" value="PyrdxlP-dep_Trfase"/>
</dbReference>
<dbReference type="EC" id="2.6.1.-" evidence="7"/>
<dbReference type="PROSITE" id="PS00600">
    <property type="entry name" value="AA_TRANSFER_CLASS_3"/>
    <property type="match status" value="1"/>
</dbReference>
<keyword evidence="5 6" id="KW-0663">Pyridoxal phosphate</keyword>
<dbReference type="EMBL" id="CP000319">
    <property type="protein sequence ID" value="ABE63892.1"/>
    <property type="molecule type" value="Genomic_DNA"/>
</dbReference>
<dbReference type="STRING" id="323097.Nham_3157"/>
<dbReference type="InterPro" id="IPR049704">
    <property type="entry name" value="Aminotrans_3_PPA_site"/>
</dbReference>
<evidence type="ECO:0000313" key="7">
    <source>
        <dbReference type="EMBL" id="ABE63892.1"/>
    </source>
</evidence>
<dbReference type="Gene3D" id="3.40.640.10">
    <property type="entry name" value="Type I PLP-dependent aspartate aminotransferase-like (Major domain)"/>
    <property type="match status" value="1"/>
</dbReference>
<dbReference type="Proteomes" id="UP000001953">
    <property type="component" value="Chromosome"/>
</dbReference>
<keyword evidence="4 7" id="KW-0808">Transferase</keyword>
<dbReference type="eggNOG" id="COG0161">
    <property type="taxonomic scope" value="Bacteria"/>
</dbReference>
<evidence type="ECO:0000256" key="2">
    <source>
        <dbReference type="ARBA" id="ARBA00008954"/>
    </source>
</evidence>
<gene>
    <name evidence="7" type="ordered locus">Nham_3157</name>
</gene>
<organism evidence="7 8">
    <name type="scientific">Nitrobacter hamburgensis (strain DSM 10229 / NCIMB 13809 / X14)</name>
    <dbReference type="NCBI Taxonomy" id="323097"/>
    <lineage>
        <taxon>Bacteria</taxon>
        <taxon>Pseudomonadati</taxon>
        <taxon>Pseudomonadota</taxon>
        <taxon>Alphaproteobacteria</taxon>
        <taxon>Hyphomicrobiales</taxon>
        <taxon>Nitrobacteraceae</taxon>
        <taxon>Nitrobacter</taxon>
    </lineage>
</organism>
<dbReference type="SUPFAM" id="SSF53383">
    <property type="entry name" value="PLP-dependent transferases"/>
    <property type="match status" value="1"/>
</dbReference>
<dbReference type="InterPro" id="IPR015422">
    <property type="entry name" value="PyrdxlP-dep_Trfase_small"/>
</dbReference>
<dbReference type="PANTHER" id="PTHR43094">
    <property type="entry name" value="AMINOTRANSFERASE"/>
    <property type="match status" value="1"/>
</dbReference>
<dbReference type="InterPro" id="IPR005814">
    <property type="entry name" value="Aminotrans_3"/>
</dbReference>
<evidence type="ECO:0000256" key="5">
    <source>
        <dbReference type="ARBA" id="ARBA00022898"/>
    </source>
</evidence>
<comment type="cofactor">
    <cofactor evidence="1">
        <name>pyridoxal 5'-phosphate</name>
        <dbReference type="ChEBI" id="CHEBI:597326"/>
    </cofactor>
</comment>
<keyword evidence="8" id="KW-1185">Reference proteome</keyword>
<dbReference type="InterPro" id="IPR015421">
    <property type="entry name" value="PyrdxlP-dep_Trfase_major"/>
</dbReference>
<dbReference type="RefSeq" id="WP_011511549.1">
    <property type="nucleotide sequence ID" value="NC_007964.1"/>
</dbReference>
<sequence>MLDKSPALNVPNDLAAFWMPFTANRAFKSAPRLLAGAKDMHYFTTDGRKVIDGAAGMWCCNAGHGRDQIASAIARQAETLDFAPPFQFGIPQAFELASRIAELAPKGLDHVFFCNSGSEAADTALKIALAYHQINGHGDRIRLIGRERGYHGVGFGGTSVGGIVSNRKMFGTLLTGVDHLQSTYNRDKQAFSKGEPEWGAELADELERLVNLHGANTIAAVIVEPMAGSTGVLPTPKGYLKRLREITQKHGILLIFDEVITGFGRLGYAFAAERYGVLPDMITFAKGVTNGAAPMGGVLVRDTIHDAFMTGPANAVELFHGYTYSAHPLACAAGLATLDIYRDEKLFERAKNLEPKFADAVMSLRNEPNVVDIRTVGITAGIDLAPNENGPGDRGFAALRSGFHDHDVMMRIAGDTLALTPPLIVGEDQVGEIIDKVARVIRAVA</sequence>
<evidence type="ECO:0000256" key="1">
    <source>
        <dbReference type="ARBA" id="ARBA00001933"/>
    </source>
</evidence>